<reference evidence="2 3" key="1">
    <citation type="journal article" date="2012" name="J. Proteome Res.">
        <title>Application of Spiroplasma melliferum proteogenomic profiling for the discovery of virulence factors and pathogenicity mechanisms in host-associated spiroplasmas.</title>
        <authorList>
            <person name="Alexeev D."/>
            <person name="Kostrjukova E."/>
            <person name="Aliper A."/>
            <person name="Popenko A."/>
            <person name="Bazaleev N."/>
            <person name="Tyakht A."/>
            <person name="Selezneva O."/>
            <person name="Akopian T."/>
            <person name="Prichodko E."/>
            <person name="Kondratov I."/>
            <person name="Chukin M."/>
            <person name="Demina I."/>
            <person name="Galyamina M."/>
            <person name="Kamashev D."/>
            <person name="Vanyushkina A."/>
            <person name="Ladygina V."/>
            <person name="Levitskii S."/>
            <person name="Lazarev V."/>
            <person name="Govorun V."/>
        </authorList>
    </citation>
    <scope>NUCLEOTIDE SEQUENCE [LARGE SCALE GENOMIC DNA]</scope>
    <source>
        <strain evidence="2 3">KC3</strain>
    </source>
</reference>
<protein>
    <recommendedName>
        <fullName evidence="4">Lipoprotein</fullName>
    </recommendedName>
</protein>
<evidence type="ECO:0000313" key="3">
    <source>
        <dbReference type="Proteomes" id="UP000004057"/>
    </source>
</evidence>
<comment type="caution">
    <text evidence="2">The sequence shown here is derived from an EMBL/GenBank/DDBJ whole genome shotgun (WGS) entry which is preliminary data.</text>
</comment>
<dbReference type="AlphaFoldDB" id="A0AAI9X161"/>
<proteinExistence type="predicted"/>
<evidence type="ECO:0000256" key="1">
    <source>
        <dbReference type="SAM" id="SignalP"/>
    </source>
</evidence>
<evidence type="ECO:0000313" key="2">
    <source>
        <dbReference type="EMBL" id="KAI92709.1"/>
    </source>
</evidence>
<dbReference type="EMBL" id="AGBZ02000001">
    <property type="protein sequence ID" value="KAI92709.1"/>
    <property type="molecule type" value="Genomic_DNA"/>
</dbReference>
<sequence length="174" mass="19772">MKKLFTYLMALGIMSISATTIVSCGCSYPKQHKLEEEKEKKDSDVNSSLLTNDNIKKEKKTLQFPIDISGITKIKAIKKVNVKNIKDVQFSEWSEPIRDAILETLHEELSTKLTKADYDVTLIIPKEFYIKDNLIDTLPFDLTIPRKIEITCLGKNNTKGSFNTYVILPKGTVK</sequence>
<name>A0AAI9X161_SPIME</name>
<dbReference type="Proteomes" id="UP000004057">
    <property type="component" value="Unassembled WGS sequence"/>
</dbReference>
<dbReference type="RefSeq" id="WP_004027806.1">
    <property type="nucleotide sequence ID" value="NZ_AGBZ02000001.1"/>
</dbReference>
<accession>A0AAI9X161</accession>
<keyword evidence="1" id="KW-0732">Signal</keyword>
<evidence type="ECO:0008006" key="4">
    <source>
        <dbReference type="Google" id="ProtNLM"/>
    </source>
</evidence>
<gene>
    <name evidence="2" type="ORF">SPM_001375</name>
</gene>
<feature type="chain" id="PRO_5042500128" description="Lipoprotein" evidence="1">
    <location>
        <begin position="19"/>
        <end position="174"/>
    </location>
</feature>
<dbReference type="PROSITE" id="PS51257">
    <property type="entry name" value="PROKAR_LIPOPROTEIN"/>
    <property type="match status" value="1"/>
</dbReference>
<feature type="signal peptide" evidence="1">
    <location>
        <begin position="1"/>
        <end position="18"/>
    </location>
</feature>
<organism evidence="2 3">
    <name type="scientific">Spiroplasma melliferum KC3</name>
    <dbReference type="NCBI Taxonomy" id="570509"/>
    <lineage>
        <taxon>Bacteria</taxon>
        <taxon>Bacillati</taxon>
        <taxon>Mycoplasmatota</taxon>
        <taxon>Mollicutes</taxon>
        <taxon>Entomoplasmatales</taxon>
        <taxon>Spiroplasmataceae</taxon>
        <taxon>Spiroplasma</taxon>
    </lineage>
</organism>